<dbReference type="EMBL" id="JBEDUW010000007">
    <property type="protein sequence ID" value="KAK9912060.1"/>
    <property type="molecule type" value="Genomic_DNA"/>
</dbReference>
<sequence length="434" mass="46847">MAGSVRFDPSSASPENLAFGGGFLTGPRGKITLVPVWIGLQAPVRVLRAELATEELNDSKRVLLDASNKARGRAKRLDESVDKLNRWELWFIETLQIFMNQRLEDRTKTVVMNRRVRSSATEIRAEANDEPGYPSLVDAQTFRSGPFNGGNGINKLDCNSMSGNANARVMFRSELDKASLARDFMAGLNKERLVPKGNKLNVSEDNQLLGPSPVTKAKASRAARSGPVTECNSSPSFPRTSGTLEGWEQPPSGNKNHLPSGDTNRKRPMPTGSASPPMAQWVGQRPQKISRTRRANLVSPVSNHDELQTPSEGCSPSDVGSRLNSSGTNGLLHKSVAIGAQQVKIKQEIVSSPARLSESEESGAGAAGNRESRSKEKVPGGGELDERAVNAVQNTGAIMLPTKKNKMVNKEETGVGVRKQGRSGRAHQLLDLAL</sequence>
<feature type="compositionally biased region" description="Polar residues" evidence="1">
    <location>
        <begin position="230"/>
        <end position="243"/>
    </location>
</feature>
<reference evidence="2 3" key="1">
    <citation type="journal article" date="2023" name="G3 (Bethesda)">
        <title>A chromosome-length genome assembly and annotation of blackberry (Rubus argutus, cv. 'Hillquist').</title>
        <authorList>
            <person name="Bruna T."/>
            <person name="Aryal R."/>
            <person name="Dudchenko O."/>
            <person name="Sargent D.J."/>
            <person name="Mead D."/>
            <person name="Buti M."/>
            <person name="Cavallini A."/>
            <person name="Hytonen T."/>
            <person name="Andres J."/>
            <person name="Pham M."/>
            <person name="Weisz D."/>
            <person name="Mascagni F."/>
            <person name="Usai G."/>
            <person name="Natali L."/>
            <person name="Bassil N."/>
            <person name="Fernandez G.E."/>
            <person name="Lomsadze A."/>
            <person name="Armour M."/>
            <person name="Olukolu B."/>
            <person name="Poorten T."/>
            <person name="Britton C."/>
            <person name="Davik J."/>
            <person name="Ashrafi H."/>
            <person name="Aiden E.L."/>
            <person name="Borodovsky M."/>
            <person name="Worthington M."/>
        </authorList>
    </citation>
    <scope>NUCLEOTIDE SEQUENCE [LARGE SCALE GENOMIC DNA]</scope>
    <source>
        <strain evidence="2">PI 553951</strain>
    </source>
</reference>
<dbReference type="PANTHER" id="PTHR31115">
    <property type="entry name" value="OS05G0107300 PROTEIN"/>
    <property type="match status" value="1"/>
</dbReference>
<feature type="region of interest" description="Disordered" evidence="1">
    <location>
        <begin position="198"/>
        <end position="327"/>
    </location>
</feature>
<organism evidence="2 3">
    <name type="scientific">Rubus argutus</name>
    <name type="common">Southern blackberry</name>
    <dbReference type="NCBI Taxonomy" id="59490"/>
    <lineage>
        <taxon>Eukaryota</taxon>
        <taxon>Viridiplantae</taxon>
        <taxon>Streptophyta</taxon>
        <taxon>Embryophyta</taxon>
        <taxon>Tracheophyta</taxon>
        <taxon>Spermatophyta</taxon>
        <taxon>Magnoliopsida</taxon>
        <taxon>eudicotyledons</taxon>
        <taxon>Gunneridae</taxon>
        <taxon>Pentapetalae</taxon>
        <taxon>rosids</taxon>
        <taxon>fabids</taxon>
        <taxon>Rosales</taxon>
        <taxon>Rosaceae</taxon>
        <taxon>Rosoideae</taxon>
        <taxon>Rosoideae incertae sedis</taxon>
        <taxon>Rubus</taxon>
    </lineage>
</organism>
<gene>
    <name evidence="2" type="ORF">M0R45_035935</name>
</gene>
<dbReference type="Proteomes" id="UP001457282">
    <property type="component" value="Unassembled WGS sequence"/>
</dbReference>
<feature type="region of interest" description="Disordered" evidence="1">
    <location>
        <begin position="351"/>
        <end position="434"/>
    </location>
</feature>
<name>A0AAW1VW35_RUBAR</name>
<comment type="caution">
    <text evidence="2">The sequence shown here is derived from an EMBL/GenBank/DDBJ whole genome shotgun (WGS) entry which is preliminary data.</text>
</comment>
<evidence type="ECO:0000313" key="2">
    <source>
        <dbReference type="EMBL" id="KAK9912060.1"/>
    </source>
</evidence>
<evidence type="ECO:0000313" key="3">
    <source>
        <dbReference type="Proteomes" id="UP001457282"/>
    </source>
</evidence>
<dbReference type="AlphaFoldDB" id="A0AAW1VW35"/>
<proteinExistence type="predicted"/>
<evidence type="ECO:0000256" key="1">
    <source>
        <dbReference type="SAM" id="MobiDB-lite"/>
    </source>
</evidence>
<keyword evidence="3" id="KW-1185">Reference proteome</keyword>
<feature type="compositionally biased region" description="Basic and acidic residues" evidence="1">
    <location>
        <begin position="370"/>
        <end position="388"/>
    </location>
</feature>
<dbReference type="PANTHER" id="PTHR31115:SF2">
    <property type="entry name" value="OS05G0107300 PROTEIN"/>
    <property type="match status" value="1"/>
</dbReference>
<protein>
    <submittedName>
        <fullName evidence="2">Uncharacterized protein</fullName>
    </submittedName>
</protein>
<accession>A0AAW1VW35</accession>